<protein>
    <recommendedName>
        <fullName evidence="4">O-antigen ligase</fullName>
    </recommendedName>
</protein>
<dbReference type="EMBL" id="JAOQKC010000010">
    <property type="protein sequence ID" value="MCU6696976.1"/>
    <property type="molecule type" value="Genomic_DNA"/>
</dbReference>
<evidence type="ECO:0000313" key="3">
    <source>
        <dbReference type="Proteomes" id="UP001652461"/>
    </source>
</evidence>
<feature type="transmembrane region" description="Helical" evidence="1">
    <location>
        <begin position="101"/>
        <end position="118"/>
    </location>
</feature>
<evidence type="ECO:0000256" key="1">
    <source>
        <dbReference type="SAM" id="Phobius"/>
    </source>
</evidence>
<evidence type="ECO:0000313" key="2">
    <source>
        <dbReference type="EMBL" id="MCU6696976.1"/>
    </source>
</evidence>
<feature type="transmembrane region" description="Helical" evidence="1">
    <location>
        <begin position="376"/>
        <end position="398"/>
    </location>
</feature>
<organism evidence="2 3">
    <name type="scientific">Laedolimicola ammoniilytica</name>
    <dbReference type="NCBI Taxonomy" id="2981771"/>
    <lineage>
        <taxon>Bacteria</taxon>
        <taxon>Bacillati</taxon>
        <taxon>Bacillota</taxon>
        <taxon>Clostridia</taxon>
        <taxon>Lachnospirales</taxon>
        <taxon>Lachnospiraceae</taxon>
        <taxon>Laedolimicola</taxon>
    </lineage>
</organism>
<feature type="transmembrane region" description="Helical" evidence="1">
    <location>
        <begin position="253"/>
        <end position="274"/>
    </location>
</feature>
<comment type="caution">
    <text evidence="2">The sequence shown here is derived from an EMBL/GenBank/DDBJ whole genome shotgun (WGS) entry which is preliminary data.</text>
</comment>
<feature type="transmembrane region" description="Helical" evidence="1">
    <location>
        <begin position="68"/>
        <end position="89"/>
    </location>
</feature>
<keyword evidence="3" id="KW-1185">Reference proteome</keyword>
<keyword evidence="1" id="KW-1133">Transmembrane helix</keyword>
<name>A0ABT2RXC0_9FIRM</name>
<gene>
    <name evidence="2" type="ORF">OCV63_08715</name>
</gene>
<dbReference type="PANTHER" id="PTHR37422">
    <property type="entry name" value="TEICHURONIC ACID BIOSYNTHESIS PROTEIN TUAE"/>
    <property type="match status" value="1"/>
</dbReference>
<evidence type="ECO:0008006" key="4">
    <source>
        <dbReference type="Google" id="ProtNLM"/>
    </source>
</evidence>
<feature type="transmembrane region" description="Helical" evidence="1">
    <location>
        <begin position="175"/>
        <end position="196"/>
    </location>
</feature>
<dbReference type="PANTHER" id="PTHR37422:SF13">
    <property type="entry name" value="LIPOPOLYSACCHARIDE BIOSYNTHESIS PROTEIN PA4999-RELATED"/>
    <property type="match status" value="1"/>
</dbReference>
<dbReference type="InterPro" id="IPR051533">
    <property type="entry name" value="WaaL-like"/>
</dbReference>
<feature type="transmembrane region" description="Helical" evidence="1">
    <location>
        <begin position="208"/>
        <end position="241"/>
    </location>
</feature>
<feature type="transmembrane region" description="Helical" evidence="1">
    <location>
        <begin position="37"/>
        <end position="56"/>
    </location>
</feature>
<accession>A0ABT2RXC0</accession>
<keyword evidence="1" id="KW-0472">Membrane</keyword>
<dbReference type="Proteomes" id="UP001652461">
    <property type="component" value="Unassembled WGS sequence"/>
</dbReference>
<feature type="transmembrane region" description="Helical" evidence="1">
    <location>
        <begin position="12"/>
        <end position="31"/>
    </location>
</feature>
<keyword evidence="1" id="KW-0812">Transmembrane</keyword>
<proteinExistence type="predicted"/>
<feature type="transmembrane region" description="Helical" evidence="1">
    <location>
        <begin position="335"/>
        <end position="356"/>
    </location>
</feature>
<reference evidence="2 3" key="1">
    <citation type="journal article" date="2021" name="ISME Commun">
        <title>Automated analysis of genomic sequences facilitates high-throughput and comprehensive description of bacteria.</title>
        <authorList>
            <person name="Hitch T.C.A."/>
        </authorList>
    </citation>
    <scope>NUCLEOTIDE SEQUENCE [LARGE SCALE GENOMIC DNA]</scope>
    <source>
        <strain evidence="2 3">Sanger_04</strain>
    </source>
</reference>
<feature type="transmembrane region" description="Helical" evidence="1">
    <location>
        <begin position="130"/>
        <end position="148"/>
    </location>
</feature>
<dbReference type="RefSeq" id="WP_158363456.1">
    <property type="nucleotide sequence ID" value="NZ_JAOQKC010000010.1"/>
</dbReference>
<sequence length="406" mass="47120">MNWLKEHEADSWILKGAIVFFLLFPAFYSPYTDVYQSAYYAGFSWAYFMMALYMAIQVWKKKEKIWPLSGAALVYFAGLLVYNLLSLYFNHKYLHWYWEQVNNTVAFVLFAVLAIFQVRPDEGKQDNVRFLLHCIVISNAVSLVYYLMGYTKFMVCNNQFIFFELPGDFYESRHYWIYSHKSEYALMLVAFIALFIAYRKKFRSTVTFALSTALLLVCLYLTHSWTGIAGVFLIIIGSVLDQVDWKHFKMKKWYYPAAGGFLVVAGATAYKLMAERNIMNLGNRVPIWKSVWQIILKHPEGWGLRFGESVISVDELGGFLVNNAHNVFFNQMLRFSIPVGIVFTLLFLGIVIYTLVKGRSFLLAGTWAALLVLLDMDYALMSSQMALLFLVVWLITIYKAPIFNRK</sequence>